<evidence type="ECO:0000256" key="3">
    <source>
        <dbReference type="ARBA" id="ARBA00023125"/>
    </source>
</evidence>
<dbReference type="GO" id="GO:0006310">
    <property type="term" value="P:DNA recombination"/>
    <property type="evidence" value="ECO:0007669"/>
    <property type="project" value="UniProtKB-KW"/>
</dbReference>
<evidence type="ECO:0000256" key="2">
    <source>
        <dbReference type="ARBA" id="ARBA00022578"/>
    </source>
</evidence>
<dbReference type="OrthoDB" id="442799at2"/>
<keyword evidence="2" id="KW-0815">Transposition</keyword>
<protein>
    <submittedName>
        <fullName evidence="7">Transposase, IS605 OrfB family, central region</fullName>
    </submittedName>
</protein>
<dbReference type="RefSeq" id="WP_143088317.1">
    <property type="nucleotide sequence ID" value="NZ_FOJY01000032.1"/>
</dbReference>
<evidence type="ECO:0000259" key="6">
    <source>
        <dbReference type="Pfam" id="PF07282"/>
    </source>
</evidence>
<dbReference type="InterPro" id="IPR001959">
    <property type="entry name" value="Transposase"/>
</dbReference>
<dbReference type="Pfam" id="PF01385">
    <property type="entry name" value="OrfB_IS605"/>
    <property type="match status" value="1"/>
</dbReference>
<feature type="domain" description="Cas12f1-like TNB" evidence="6">
    <location>
        <begin position="105"/>
        <end position="183"/>
    </location>
</feature>
<keyword evidence="4" id="KW-0233">DNA recombination</keyword>
<dbReference type="EMBL" id="FOJY01000032">
    <property type="protein sequence ID" value="SFB39129.1"/>
    <property type="molecule type" value="Genomic_DNA"/>
</dbReference>
<gene>
    <name evidence="7" type="ORF">SAMN05216249_13213</name>
</gene>
<evidence type="ECO:0000313" key="8">
    <source>
        <dbReference type="Proteomes" id="UP000198838"/>
    </source>
</evidence>
<dbReference type="InterPro" id="IPR010095">
    <property type="entry name" value="Cas12f1-like_TNB"/>
</dbReference>
<sequence length="210" mass="24096">NTGKSFIIDGRRLKSINQWFNKENARLQSIKDKQHFGKKTTNRQKAIARDRNNKVNDYMNKAARIIIDYCITNDIGTLIAGYNVTFQRNSHIGKQNNQNFVNIPYGHLRDKLSYLCELNGIVYIEQEESYTSKASFWDKDIIPVYNNDNPKEYAFSGNRIHRGLYKTSDGKLLNADVNGALNIMRKSSVVDLSILYGRGDVDTPVRIRVA</sequence>
<name>A0A1I1AM72_9FIRM</name>
<feature type="non-terminal residue" evidence="7">
    <location>
        <position position="1"/>
    </location>
</feature>
<keyword evidence="3" id="KW-0238">DNA-binding</keyword>
<accession>A0A1I1AM72</accession>
<evidence type="ECO:0000313" key="7">
    <source>
        <dbReference type="EMBL" id="SFB39129.1"/>
    </source>
</evidence>
<proteinExistence type="inferred from homology"/>
<organism evidence="7 8">
    <name type="scientific">Acetitomaculum ruminis DSM 5522</name>
    <dbReference type="NCBI Taxonomy" id="1120918"/>
    <lineage>
        <taxon>Bacteria</taxon>
        <taxon>Bacillati</taxon>
        <taxon>Bacillota</taxon>
        <taxon>Clostridia</taxon>
        <taxon>Lachnospirales</taxon>
        <taxon>Lachnospiraceae</taxon>
        <taxon>Acetitomaculum</taxon>
    </lineage>
</organism>
<keyword evidence="8" id="KW-1185">Reference proteome</keyword>
<reference evidence="7 8" key="1">
    <citation type="submission" date="2016-10" db="EMBL/GenBank/DDBJ databases">
        <authorList>
            <person name="de Groot N.N."/>
        </authorList>
    </citation>
    <scope>NUCLEOTIDE SEQUENCE [LARGE SCALE GENOMIC DNA]</scope>
    <source>
        <strain evidence="7 8">DSM 5522</strain>
    </source>
</reference>
<evidence type="ECO:0000256" key="1">
    <source>
        <dbReference type="ARBA" id="ARBA00008761"/>
    </source>
</evidence>
<dbReference type="NCBIfam" id="TIGR01766">
    <property type="entry name" value="IS200/IS605 family accessory protein TnpB-like domain"/>
    <property type="match status" value="1"/>
</dbReference>
<dbReference type="GO" id="GO:0003677">
    <property type="term" value="F:DNA binding"/>
    <property type="evidence" value="ECO:0007669"/>
    <property type="project" value="UniProtKB-KW"/>
</dbReference>
<evidence type="ECO:0000259" key="5">
    <source>
        <dbReference type="Pfam" id="PF01385"/>
    </source>
</evidence>
<dbReference type="GO" id="GO:0032196">
    <property type="term" value="P:transposition"/>
    <property type="evidence" value="ECO:0007669"/>
    <property type="project" value="UniProtKB-KW"/>
</dbReference>
<dbReference type="STRING" id="1120918.SAMN05216249_13213"/>
<dbReference type="Pfam" id="PF07282">
    <property type="entry name" value="Cas12f1-like_TNB"/>
    <property type="match status" value="1"/>
</dbReference>
<comment type="similarity">
    <text evidence="1">In the C-terminal section; belongs to the transposase 35 family.</text>
</comment>
<dbReference type="Proteomes" id="UP000198838">
    <property type="component" value="Unassembled WGS sequence"/>
</dbReference>
<dbReference type="AlphaFoldDB" id="A0A1I1AM72"/>
<evidence type="ECO:0000256" key="4">
    <source>
        <dbReference type="ARBA" id="ARBA00023172"/>
    </source>
</evidence>
<feature type="domain" description="Probable transposase IS891/IS1136/IS1341" evidence="5">
    <location>
        <begin position="2"/>
        <end position="84"/>
    </location>
</feature>